<evidence type="ECO:0000313" key="2">
    <source>
        <dbReference type="EMBL" id="GAA2467952.1"/>
    </source>
</evidence>
<organism evidence="2 3">
    <name type="scientific">Streptomyces graminearus</name>
    <dbReference type="NCBI Taxonomy" id="284030"/>
    <lineage>
        <taxon>Bacteria</taxon>
        <taxon>Bacillati</taxon>
        <taxon>Actinomycetota</taxon>
        <taxon>Actinomycetes</taxon>
        <taxon>Kitasatosporales</taxon>
        <taxon>Streptomycetaceae</taxon>
        <taxon>Streptomyces</taxon>
    </lineage>
</organism>
<name>A0ABN3KRP9_9ACTN</name>
<keyword evidence="3" id="KW-1185">Reference proteome</keyword>
<evidence type="ECO:0000256" key="1">
    <source>
        <dbReference type="SAM" id="SignalP"/>
    </source>
</evidence>
<comment type="caution">
    <text evidence="2">The sequence shown here is derived from an EMBL/GenBank/DDBJ whole genome shotgun (WGS) entry which is preliminary data.</text>
</comment>
<dbReference type="EMBL" id="BAAATL010000002">
    <property type="protein sequence ID" value="GAA2467952.1"/>
    <property type="molecule type" value="Genomic_DNA"/>
</dbReference>
<sequence>MKLRHLARATAAAAALAVSVLAAPATASADDGPHPEAGTHCTGWEEVYGRDGYTFTAFRTCVQVGDREGRSAIYIETDKNTYWWGGAWYNTTPGYDARVSATVTMGANPVRGGPSVSRRGSWTETSRGEELVFGPIGIIRCGVRHLDVSYYQVGGYYDADRAIDVKRSYDDFVIPCSFG</sequence>
<protein>
    <recommendedName>
        <fullName evidence="4">Secreted protein</fullName>
    </recommendedName>
</protein>
<gene>
    <name evidence="2" type="ORF">GCM10010422_06630</name>
</gene>
<proteinExistence type="predicted"/>
<evidence type="ECO:0000313" key="3">
    <source>
        <dbReference type="Proteomes" id="UP001501721"/>
    </source>
</evidence>
<keyword evidence="1" id="KW-0732">Signal</keyword>
<feature type="signal peptide" evidence="1">
    <location>
        <begin position="1"/>
        <end position="29"/>
    </location>
</feature>
<reference evidence="2 3" key="1">
    <citation type="journal article" date="2019" name="Int. J. Syst. Evol. Microbiol.">
        <title>The Global Catalogue of Microorganisms (GCM) 10K type strain sequencing project: providing services to taxonomists for standard genome sequencing and annotation.</title>
        <authorList>
            <consortium name="The Broad Institute Genomics Platform"/>
            <consortium name="The Broad Institute Genome Sequencing Center for Infectious Disease"/>
            <person name="Wu L."/>
            <person name="Ma J."/>
        </authorList>
    </citation>
    <scope>NUCLEOTIDE SEQUENCE [LARGE SCALE GENOMIC DNA]</scope>
    <source>
        <strain evidence="2 3">JCM 6923</strain>
    </source>
</reference>
<evidence type="ECO:0008006" key="4">
    <source>
        <dbReference type="Google" id="ProtNLM"/>
    </source>
</evidence>
<dbReference type="Proteomes" id="UP001501721">
    <property type="component" value="Unassembled WGS sequence"/>
</dbReference>
<accession>A0ABN3KRP9</accession>
<dbReference type="RefSeq" id="WP_346076598.1">
    <property type="nucleotide sequence ID" value="NZ_BAAATL010000002.1"/>
</dbReference>
<feature type="chain" id="PRO_5045194610" description="Secreted protein" evidence="1">
    <location>
        <begin position="30"/>
        <end position="179"/>
    </location>
</feature>